<dbReference type="EMBL" id="BNBD01000004">
    <property type="protein sequence ID" value="GHF45094.1"/>
    <property type="molecule type" value="Genomic_DNA"/>
</dbReference>
<evidence type="ECO:0000256" key="2">
    <source>
        <dbReference type="SAM" id="SignalP"/>
    </source>
</evidence>
<dbReference type="InterPro" id="IPR013222">
    <property type="entry name" value="Glyco_hyd_98_carb-bd"/>
</dbReference>
<name>A0A919EBX8_9ACTN</name>
<keyword evidence="5" id="KW-1185">Reference proteome</keyword>
<feature type="domain" description="Glycosyl hydrolase family 98 putative carbohydrate-binding module" evidence="3">
    <location>
        <begin position="134"/>
        <end position="277"/>
    </location>
</feature>
<organism evidence="4 5">
    <name type="scientific">Streptomyces mashuensis</name>
    <dbReference type="NCBI Taxonomy" id="33904"/>
    <lineage>
        <taxon>Bacteria</taxon>
        <taxon>Bacillati</taxon>
        <taxon>Actinomycetota</taxon>
        <taxon>Actinomycetes</taxon>
        <taxon>Kitasatosporales</taxon>
        <taxon>Streptomycetaceae</taxon>
        <taxon>Streptomyces</taxon>
    </lineage>
</organism>
<comment type="caution">
    <text evidence="4">The sequence shown here is derived from an EMBL/GenBank/DDBJ whole genome shotgun (WGS) entry which is preliminary data.</text>
</comment>
<dbReference type="SMART" id="SM00776">
    <property type="entry name" value="NPCBM"/>
    <property type="match status" value="1"/>
</dbReference>
<evidence type="ECO:0000256" key="1">
    <source>
        <dbReference type="SAM" id="MobiDB-lite"/>
    </source>
</evidence>
<gene>
    <name evidence="4" type="ORF">GCM10010218_28240</name>
</gene>
<reference evidence="4" key="2">
    <citation type="submission" date="2020-09" db="EMBL/GenBank/DDBJ databases">
        <authorList>
            <person name="Sun Q."/>
            <person name="Ohkuma M."/>
        </authorList>
    </citation>
    <scope>NUCLEOTIDE SEQUENCE</scope>
    <source>
        <strain evidence="4">JCM 4059</strain>
    </source>
</reference>
<dbReference type="InterPro" id="IPR038637">
    <property type="entry name" value="NPCBM_sf"/>
</dbReference>
<sequence length="279" mass="28087">MAARVGLLAGAVAAAGAIVAYALASGTGAPAGDLRARPTAAPVASATAPAPGPSLTASPAPTSPPALVAKAARATPTAGPTTAEPSPTPTPRPSTTPTPRPAPTPSPTPTPTPTTPRPANTAKPGPPPSGPPVVTVAHRLSELDYQGLGNGDEPEVRLYGSSWLWQRHGLRVAGTAYPHGVSVHSSSSVTIDLNRTCTSYDALAGVDDMTLGLGAATFSVYADGKRMWGSGLVRAGQAPVPVHVPLAGHRTLRLVVDSEAAMDRVAVADWALARISCIR</sequence>
<dbReference type="RefSeq" id="WP_373311622.1">
    <property type="nucleotide sequence ID" value="NZ_BNBD01000004.1"/>
</dbReference>
<dbReference type="SUPFAM" id="SSF49785">
    <property type="entry name" value="Galactose-binding domain-like"/>
    <property type="match status" value="1"/>
</dbReference>
<dbReference type="Proteomes" id="UP000638313">
    <property type="component" value="Unassembled WGS sequence"/>
</dbReference>
<evidence type="ECO:0000313" key="4">
    <source>
        <dbReference type="EMBL" id="GHF45094.1"/>
    </source>
</evidence>
<evidence type="ECO:0000259" key="3">
    <source>
        <dbReference type="SMART" id="SM00776"/>
    </source>
</evidence>
<dbReference type="InterPro" id="IPR008979">
    <property type="entry name" value="Galactose-bd-like_sf"/>
</dbReference>
<feature type="signal peptide" evidence="2">
    <location>
        <begin position="1"/>
        <end position="24"/>
    </location>
</feature>
<protein>
    <recommendedName>
        <fullName evidence="3">Glycosyl hydrolase family 98 putative carbohydrate-binding module domain-containing protein</fullName>
    </recommendedName>
</protein>
<feature type="region of interest" description="Disordered" evidence="1">
    <location>
        <begin position="40"/>
        <end position="134"/>
    </location>
</feature>
<feature type="compositionally biased region" description="Pro residues" evidence="1">
    <location>
        <begin position="86"/>
        <end position="116"/>
    </location>
</feature>
<keyword evidence="2" id="KW-0732">Signal</keyword>
<accession>A0A919EBX8</accession>
<feature type="compositionally biased region" description="Low complexity" evidence="1">
    <location>
        <begin position="40"/>
        <end position="85"/>
    </location>
</feature>
<dbReference type="Gene3D" id="2.60.120.1060">
    <property type="entry name" value="NPCBM/NEW2 domain"/>
    <property type="match status" value="1"/>
</dbReference>
<dbReference type="Pfam" id="PF08305">
    <property type="entry name" value="NPCBM"/>
    <property type="match status" value="1"/>
</dbReference>
<dbReference type="AlphaFoldDB" id="A0A919EBX8"/>
<proteinExistence type="predicted"/>
<evidence type="ECO:0000313" key="5">
    <source>
        <dbReference type="Proteomes" id="UP000638313"/>
    </source>
</evidence>
<feature type="chain" id="PRO_5038953566" description="Glycosyl hydrolase family 98 putative carbohydrate-binding module domain-containing protein" evidence="2">
    <location>
        <begin position="25"/>
        <end position="279"/>
    </location>
</feature>
<reference evidence="4" key="1">
    <citation type="journal article" date="2014" name="Int. J. Syst. Evol. Microbiol.">
        <title>Complete genome sequence of Corynebacterium casei LMG S-19264T (=DSM 44701T), isolated from a smear-ripened cheese.</title>
        <authorList>
            <consortium name="US DOE Joint Genome Institute (JGI-PGF)"/>
            <person name="Walter F."/>
            <person name="Albersmeier A."/>
            <person name="Kalinowski J."/>
            <person name="Ruckert C."/>
        </authorList>
    </citation>
    <scope>NUCLEOTIDE SEQUENCE</scope>
    <source>
        <strain evidence="4">JCM 4059</strain>
    </source>
</reference>